<sequence length="161" mass="17657">MSLVFDTLRTSTITEELSDAEVGVIVGLFEVQDYKSGEIIVKPGDKQPDNLYILAHGDIEVKIESGSEQSIIHVLKPGDLAGIITFVGGAASDISATLYAVGKTKVLSMARSEFEKLVNSHPMIVYKVMRGVVRNVHGIVRRVNSQSAELSNYIYRNNGRY</sequence>
<evidence type="ECO:0000259" key="1">
    <source>
        <dbReference type="PROSITE" id="PS50042"/>
    </source>
</evidence>
<dbReference type="AlphaFoldDB" id="A0A139BWT1"/>
<feature type="domain" description="Cyclic nucleotide-binding" evidence="1">
    <location>
        <begin position="13"/>
        <end position="135"/>
    </location>
</feature>
<dbReference type="InterPro" id="IPR014710">
    <property type="entry name" value="RmlC-like_jellyroll"/>
</dbReference>
<comment type="caution">
    <text evidence="2">The sequence shown here is derived from an EMBL/GenBank/DDBJ whole genome shotgun (WGS) entry which is preliminary data.</text>
</comment>
<name>A0A139BWT1_9PROT</name>
<organism evidence="2 3">
    <name type="scientific">Candidatus Gallionella acididurans</name>
    <dbReference type="NCBI Taxonomy" id="1796491"/>
    <lineage>
        <taxon>Bacteria</taxon>
        <taxon>Pseudomonadati</taxon>
        <taxon>Pseudomonadota</taxon>
        <taxon>Betaproteobacteria</taxon>
        <taxon>Nitrosomonadales</taxon>
        <taxon>Gallionellaceae</taxon>
        <taxon>Gallionella</taxon>
    </lineage>
</organism>
<dbReference type="InterPro" id="IPR000595">
    <property type="entry name" value="cNMP-bd_dom"/>
</dbReference>
<reference evidence="2 3" key="2">
    <citation type="submission" date="2016-03" db="EMBL/GenBank/DDBJ databases">
        <title>New uncultured bacterium of the family Gallionellaceae from acid mine drainage: description and reconstruction of genome based on metagenomic analysis of microbial community.</title>
        <authorList>
            <person name="Kadnikov V."/>
            <person name="Ivasenko D."/>
            <person name="Beletsky A."/>
            <person name="Mardanov A."/>
            <person name="Danilova E."/>
            <person name="Pimenov N."/>
            <person name="Karnachuk O."/>
            <person name="Ravin N."/>
        </authorList>
    </citation>
    <scope>NUCLEOTIDE SEQUENCE [LARGE SCALE GENOMIC DNA]</scope>
    <source>
        <strain evidence="2">ShG14-8</strain>
    </source>
</reference>
<evidence type="ECO:0000313" key="2">
    <source>
        <dbReference type="EMBL" id="KXS33373.1"/>
    </source>
</evidence>
<dbReference type="CDD" id="cd00038">
    <property type="entry name" value="CAP_ED"/>
    <property type="match status" value="1"/>
</dbReference>
<reference evidence="2 3" key="1">
    <citation type="submission" date="2016-02" db="EMBL/GenBank/DDBJ databases">
        <authorList>
            <person name="Wen L."/>
            <person name="He K."/>
            <person name="Yang H."/>
        </authorList>
    </citation>
    <scope>NUCLEOTIDE SEQUENCE [LARGE SCALE GENOMIC DNA]</scope>
    <source>
        <strain evidence="2">ShG14-8</strain>
    </source>
</reference>
<protein>
    <submittedName>
        <fullName evidence="2">Crp/Fnr family transcription regulator</fullName>
    </submittedName>
</protein>
<dbReference type="InterPro" id="IPR018490">
    <property type="entry name" value="cNMP-bd_dom_sf"/>
</dbReference>
<dbReference type="Proteomes" id="UP000070578">
    <property type="component" value="Unassembled WGS sequence"/>
</dbReference>
<dbReference type="SMART" id="SM00100">
    <property type="entry name" value="cNMP"/>
    <property type="match status" value="1"/>
</dbReference>
<evidence type="ECO:0000313" key="3">
    <source>
        <dbReference type="Proteomes" id="UP000070578"/>
    </source>
</evidence>
<dbReference type="PROSITE" id="PS50042">
    <property type="entry name" value="CNMP_BINDING_3"/>
    <property type="match status" value="1"/>
</dbReference>
<proteinExistence type="predicted"/>
<gene>
    <name evidence="2" type="ORF">AWT59_0535</name>
</gene>
<dbReference type="SUPFAM" id="SSF51206">
    <property type="entry name" value="cAMP-binding domain-like"/>
    <property type="match status" value="1"/>
</dbReference>
<accession>A0A139BWT1</accession>
<dbReference type="Gene3D" id="2.60.120.10">
    <property type="entry name" value="Jelly Rolls"/>
    <property type="match status" value="1"/>
</dbReference>
<dbReference type="Pfam" id="PF00027">
    <property type="entry name" value="cNMP_binding"/>
    <property type="match status" value="1"/>
</dbReference>
<dbReference type="EMBL" id="LSLI01000007">
    <property type="protein sequence ID" value="KXS33373.1"/>
    <property type="molecule type" value="Genomic_DNA"/>
</dbReference>